<organism evidence="2 3">
    <name type="scientific">Parasphingopyxis marina</name>
    <dbReference type="NCBI Taxonomy" id="2761622"/>
    <lineage>
        <taxon>Bacteria</taxon>
        <taxon>Pseudomonadati</taxon>
        <taxon>Pseudomonadota</taxon>
        <taxon>Alphaproteobacteria</taxon>
        <taxon>Sphingomonadales</taxon>
        <taxon>Sphingomonadaceae</taxon>
        <taxon>Parasphingopyxis</taxon>
    </lineage>
</organism>
<evidence type="ECO:0008006" key="4">
    <source>
        <dbReference type="Google" id="ProtNLM"/>
    </source>
</evidence>
<dbReference type="RefSeq" id="WP_185799508.1">
    <property type="nucleotide sequence ID" value="NZ_JACJVJ010000001.1"/>
</dbReference>
<feature type="region of interest" description="Disordered" evidence="1">
    <location>
        <begin position="273"/>
        <end position="303"/>
    </location>
</feature>
<sequence length="303" mass="31785">MSFLIIAAALQVAPPVVDPILIPPREPQQAEASEPMARARRLLDCVRVARSDPQAAIAEGARWSVADGGIEAELCTGSGYEAAEDWDGAANAYRRGHDLALAREDSRATGILANVGRMELRAGDAAGAIRDFTTVLADPEIRDEIRGNVLAERARAYVELDDGNGAQGDLIAAQALLPDDSGIWLLSATLARRQGDLDTAGDFIDRALELDQTDPAILFEAGNIAIGLNAFDIARQAWSQAVSADPGGPIGQAAQRNLDRLAALIAAAPSIPVEMPDGDMVEDDAPAGFSDDGTGEEEADPPS</sequence>
<proteinExistence type="predicted"/>
<accession>A0A842HT57</accession>
<feature type="compositionally biased region" description="Acidic residues" evidence="1">
    <location>
        <begin position="293"/>
        <end position="303"/>
    </location>
</feature>
<dbReference type="Gene3D" id="1.25.40.10">
    <property type="entry name" value="Tetratricopeptide repeat domain"/>
    <property type="match status" value="2"/>
</dbReference>
<comment type="caution">
    <text evidence="2">The sequence shown here is derived from an EMBL/GenBank/DDBJ whole genome shotgun (WGS) entry which is preliminary data.</text>
</comment>
<dbReference type="InterPro" id="IPR011990">
    <property type="entry name" value="TPR-like_helical_dom_sf"/>
</dbReference>
<evidence type="ECO:0000313" key="2">
    <source>
        <dbReference type="EMBL" id="MBC2776202.1"/>
    </source>
</evidence>
<gene>
    <name evidence="2" type="ORF">H6P80_01080</name>
</gene>
<evidence type="ECO:0000256" key="1">
    <source>
        <dbReference type="SAM" id="MobiDB-lite"/>
    </source>
</evidence>
<reference evidence="2 3" key="1">
    <citation type="submission" date="2020-08" db="EMBL/GenBank/DDBJ databases">
        <title>Draft genome sequence of Parasphingopyxis sp. GrpM-11.</title>
        <authorList>
            <person name="Oh J."/>
            <person name="Roh D.-H."/>
        </authorList>
    </citation>
    <scope>NUCLEOTIDE SEQUENCE [LARGE SCALE GENOMIC DNA]</scope>
    <source>
        <strain evidence="2 3">GrpM-11</strain>
    </source>
</reference>
<dbReference type="AlphaFoldDB" id="A0A842HT57"/>
<dbReference type="EMBL" id="JACJVJ010000001">
    <property type="protein sequence ID" value="MBC2776202.1"/>
    <property type="molecule type" value="Genomic_DNA"/>
</dbReference>
<name>A0A842HT57_9SPHN</name>
<dbReference type="SUPFAM" id="SSF48452">
    <property type="entry name" value="TPR-like"/>
    <property type="match status" value="1"/>
</dbReference>
<evidence type="ECO:0000313" key="3">
    <source>
        <dbReference type="Proteomes" id="UP000564378"/>
    </source>
</evidence>
<protein>
    <recommendedName>
        <fullName evidence="4">Tetratricopeptide repeat protein</fullName>
    </recommendedName>
</protein>
<dbReference type="Proteomes" id="UP000564378">
    <property type="component" value="Unassembled WGS sequence"/>
</dbReference>
<keyword evidence="3" id="KW-1185">Reference proteome</keyword>
<feature type="compositionally biased region" description="Acidic residues" evidence="1">
    <location>
        <begin position="276"/>
        <end position="285"/>
    </location>
</feature>